<evidence type="ECO:0000313" key="3">
    <source>
        <dbReference type="Proteomes" id="UP000515163"/>
    </source>
</evidence>
<protein>
    <submittedName>
        <fullName evidence="4">Uncharacterized protein LOC116301891</fullName>
    </submittedName>
</protein>
<feature type="coiled-coil region" evidence="1">
    <location>
        <begin position="161"/>
        <end position="188"/>
    </location>
</feature>
<dbReference type="AlphaFoldDB" id="A0A6P8IJL0"/>
<dbReference type="RefSeq" id="XP_031566920.1">
    <property type="nucleotide sequence ID" value="XM_031711060.1"/>
</dbReference>
<dbReference type="Proteomes" id="UP000515163">
    <property type="component" value="Unplaced"/>
</dbReference>
<dbReference type="OrthoDB" id="5955397at2759"/>
<name>A0A6P8IJL0_ACTTE</name>
<feature type="region of interest" description="Disordered" evidence="2">
    <location>
        <begin position="1"/>
        <end position="26"/>
    </location>
</feature>
<organism evidence="3 4">
    <name type="scientific">Actinia tenebrosa</name>
    <name type="common">Australian red waratah sea anemone</name>
    <dbReference type="NCBI Taxonomy" id="6105"/>
    <lineage>
        <taxon>Eukaryota</taxon>
        <taxon>Metazoa</taxon>
        <taxon>Cnidaria</taxon>
        <taxon>Anthozoa</taxon>
        <taxon>Hexacorallia</taxon>
        <taxon>Actiniaria</taxon>
        <taxon>Actiniidae</taxon>
        <taxon>Actinia</taxon>
    </lineage>
</organism>
<evidence type="ECO:0000313" key="4">
    <source>
        <dbReference type="RefSeq" id="XP_031566920.1"/>
    </source>
</evidence>
<reference evidence="4" key="1">
    <citation type="submission" date="2025-08" db="UniProtKB">
        <authorList>
            <consortium name="RefSeq"/>
        </authorList>
    </citation>
    <scope>IDENTIFICATION</scope>
    <source>
        <tissue evidence="4">Tentacle</tissue>
    </source>
</reference>
<dbReference type="InParanoid" id="A0A6P8IJL0"/>
<accession>A0A6P8IJL0</accession>
<gene>
    <name evidence="4" type="primary">LOC116301891</name>
</gene>
<evidence type="ECO:0000256" key="2">
    <source>
        <dbReference type="SAM" id="MobiDB-lite"/>
    </source>
</evidence>
<sequence length="204" mass="23195">MASSIYSSRSVGNLPAIGKREDGEGLESCDKVAFEEYGRENSSSTVDELLRDTISELQKALYESKRLLSERDGEINALRSQVEDMRKSNMTCTSVAIEDEFQKSQLKVIDLEKIVQKLQEDVSIQRSQRDDILKQTKENEATVNGGHTCYCGSICVAMKEVVDLKRKLHQTEQKYLHLKRNMRTMERNRVRVGVAQRDSPCTVS</sequence>
<keyword evidence="3" id="KW-1185">Reference proteome</keyword>
<keyword evidence="1" id="KW-0175">Coiled coil</keyword>
<evidence type="ECO:0000256" key="1">
    <source>
        <dbReference type="SAM" id="Coils"/>
    </source>
</evidence>
<dbReference type="KEGG" id="aten:116301891"/>
<feature type="compositionally biased region" description="Polar residues" evidence="2">
    <location>
        <begin position="1"/>
        <end position="11"/>
    </location>
</feature>
<proteinExistence type="predicted"/>
<dbReference type="GeneID" id="116301891"/>